<evidence type="ECO:0000256" key="1">
    <source>
        <dbReference type="SAM" id="MobiDB-lite"/>
    </source>
</evidence>
<evidence type="ECO:0000256" key="2">
    <source>
        <dbReference type="SAM" id="SignalP"/>
    </source>
</evidence>
<keyword evidence="4" id="KW-1185">Reference proteome</keyword>
<feature type="compositionally biased region" description="Basic and acidic residues" evidence="1">
    <location>
        <begin position="255"/>
        <end position="264"/>
    </location>
</feature>
<accession>A0AB34IDV7</accession>
<reference evidence="3 4" key="1">
    <citation type="journal article" date="2024" name="Science">
        <title>Giant polyketide synthase enzymes in the biosynthesis of giant marine polyether toxins.</title>
        <authorList>
            <person name="Fallon T.R."/>
            <person name="Shende V.V."/>
            <person name="Wierzbicki I.H."/>
            <person name="Pendleton A.L."/>
            <person name="Watervoot N.F."/>
            <person name="Auber R.P."/>
            <person name="Gonzalez D.J."/>
            <person name="Wisecaver J.H."/>
            <person name="Moore B.S."/>
        </authorList>
    </citation>
    <scope>NUCLEOTIDE SEQUENCE [LARGE SCALE GENOMIC DNA]</scope>
    <source>
        <strain evidence="3 4">12B1</strain>
    </source>
</reference>
<proteinExistence type="predicted"/>
<comment type="caution">
    <text evidence="3">The sequence shown here is derived from an EMBL/GenBank/DDBJ whole genome shotgun (WGS) entry which is preliminary data.</text>
</comment>
<name>A0AB34IDV7_PRYPA</name>
<evidence type="ECO:0008006" key="5">
    <source>
        <dbReference type="Google" id="ProtNLM"/>
    </source>
</evidence>
<dbReference type="InterPro" id="IPR015947">
    <property type="entry name" value="PUA-like_sf"/>
</dbReference>
<keyword evidence="2" id="KW-0732">Signal</keyword>
<feature type="region of interest" description="Disordered" evidence="1">
    <location>
        <begin position="249"/>
        <end position="281"/>
    </location>
</feature>
<evidence type="ECO:0000313" key="4">
    <source>
        <dbReference type="Proteomes" id="UP001515480"/>
    </source>
</evidence>
<dbReference type="Proteomes" id="UP001515480">
    <property type="component" value="Unassembled WGS sequence"/>
</dbReference>
<feature type="chain" id="PRO_5044301232" description="Lon N-terminal domain-containing protein" evidence="2">
    <location>
        <begin position="17"/>
        <end position="501"/>
    </location>
</feature>
<dbReference type="SUPFAM" id="SSF88697">
    <property type="entry name" value="PUA domain-like"/>
    <property type="match status" value="1"/>
</dbReference>
<protein>
    <recommendedName>
        <fullName evidence="5">Lon N-terminal domain-containing protein</fullName>
    </recommendedName>
</protein>
<organism evidence="3 4">
    <name type="scientific">Prymnesium parvum</name>
    <name type="common">Toxic golden alga</name>
    <dbReference type="NCBI Taxonomy" id="97485"/>
    <lineage>
        <taxon>Eukaryota</taxon>
        <taxon>Haptista</taxon>
        <taxon>Haptophyta</taxon>
        <taxon>Prymnesiophyceae</taxon>
        <taxon>Prymnesiales</taxon>
        <taxon>Prymnesiaceae</taxon>
        <taxon>Prymnesium</taxon>
    </lineage>
</organism>
<evidence type="ECO:0000313" key="3">
    <source>
        <dbReference type="EMBL" id="KAL1496442.1"/>
    </source>
</evidence>
<sequence>MLALTLLPAPHALALGGGVWLAPTRGSAPHPPRSSRLARMSQDDELERSRLEHLFTLRAPQPIHPPPDEPSQPQPGFLDDVPLFRPGWTALPGFTHTIRVDAPHYVHMFEQLTAAAAKAGERAVFGHLKLANASRSVGRPDSGLVAGSRSPKVGVVMEVVSIERLADGALTIVAHGTSRFCALRPRASTSFSRADLMLLPDLEEISEVRDWPDTVQLPAELRAEATRAAAAAVSYMWAQAELGQQLLETSGSDASRSDATRAGEPRMQGAERGAADEVERGSDGLSPFNLRLSIPCIKREAHAIATAAAEAVVLQAMVEQRASRLERDTDEILGSLFKTQVDGVQRTTRGQIMKVPRALFSTHGPPAGRAFLLALEQALWTELVSCLQLSRGNTDGIPEPLLLLVPPAPAHGWSVPMPHSSASEWLRRWDYPPVRRAQRLSFLMATMLPQLERQRLLEAASVRERLQLGVVYLGEMRRRLVASRLIHTVPGLEGRGDSFGI</sequence>
<feature type="signal peptide" evidence="2">
    <location>
        <begin position="1"/>
        <end position="16"/>
    </location>
</feature>
<dbReference type="EMBL" id="JBGBPQ010000029">
    <property type="protein sequence ID" value="KAL1496442.1"/>
    <property type="molecule type" value="Genomic_DNA"/>
</dbReference>
<dbReference type="PANTHER" id="PTHR46732">
    <property type="entry name" value="ATP-DEPENDENT PROTEASE LA (LON) DOMAIN PROTEIN"/>
    <property type="match status" value="1"/>
</dbReference>
<dbReference type="InterPro" id="IPR046336">
    <property type="entry name" value="Lon_prtase_N_sf"/>
</dbReference>
<dbReference type="AlphaFoldDB" id="A0AB34IDV7"/>
<dbReference type="Gene3D" id="2.30.130.40">
    <property type="entry name" value="LON domain-like"/>
    <property type="match status" value="1"/>
</dbReference>
<dbReference type="PANTHER" id="PTHR46732:SF8">
    <property type="entry name" value="ATP-DEPENDENT PROTEASE LA (LON) DOMAIN PROTEIN"/>
    <property type="match status" value="1"/>
</dbReference>
<gene>
    <name evidence="3" type="ORF">AB1Y20_016397</name>
</gene>